<accession>A0ABP5EYT4</accession>
<dbReference type="InterPro" id="IPR006311">
    <property type="entry name" value="TAT_signal"/>
</dbReference>
<name>A0ABP5EYT4_9ACTN</name>
<sequence length="124" mass="13519">MLNRRDVIRRGGAVAIGVAGLGAAGYLPAKAQRPDASEESRAGRPYRESYRGRTIQIHETEYGPDVRVDGDPLHLMQLGANAYVSSTCHYEVLESPLQAARAAVDELQGARLLDIGNGMNFHRM</sequence>
<dbReference type="Proteomes" id="UP001501585">
    <property type="component" value="Unassembled WGS sequence"/>
</dbReference>
<dbReference type="Gene3D" id="3.30.1880.10">
    <property type="entry name" value="protein ne1242 domain like"/>
    <property type="match status" value="1"/>
</dbReference>
<gene>
    <name evidence="3" type="ORF">GCM10009799_44630</name>
</gene>
<dbReference type="RefSeq" id="WP_344165020.1">
    <property type="nucleotide sequence ID" value="NZ_BAAAPC010000023.1"/>
</dbReference>
<dbReference type="InterPro" id="IPR023199">
    <property type="entry name" value="GriE/MELC1_sf"/>
</dbReference>
<feature type="compositionally biased region" description="Basic and acidic residues" evidence="2">
    <location>
        <begin position="32"/>
        <end position="54"/>
    </location>
</feature>
<dbReference type="EMBL" id="BAAAPC010000023">
    <property type="protein sequence ID" value="GAA2011456.1"/>
    <property type="molecule type" value="Genomic_DNA"/>
</dbReference>
<evidence type="ECO:0000256" key="1">
    <source>
        <dbReference type="ARBA" id="ARBA00009871"/>
    </source>
</evidence>
<organism evidence="3 4">
    <name type="scientific">Nocardiopsis rhodophaea</name>
    <dbReference type="NCBI Taxonomy" id="280238"/>
    <lineage>
        <taxon>Bacteria</taxon>
        <taxon>Bacillati</taxon>
        <taxon>Actinomycetota</taxon>
        <taxon>Actinomycetes</taxon>
        <taxon>Streptosporangiales</taxon>
        <taxon>Nocardiopsidaceae</taxon>
        <taxon>Nocardiopsis</taxon>
    </lineage>
</organism>
<comment type="caution">
    <text evidence="3">The sequence shown here is derived from an EMBL/GenBank/DDBJ whole genome shotgun (WGS) entry which is preliminary data.</text>
</comment>
<dbReference type="PROSITE" id="PS51318">
    <property type="entry name" value="TAT"/>
    <property type="match status" value="1"/>
</dbReference>
<dbReference type="InterPro" id="IPR010928">
    <property type="entry name" value="MelC1"/>
</dbReference>
<evidence type="ECO:0000256" key="2">
    <source>
        <dbReference type="SAM" id="MobiDB-lite"/>
    </source>
</evidence>
<proteinExistence type="inferred from homology"/>
<evidence type="ECO:0000313" key="4">
    <source>
        <dbReference type="Proteomes" id="UP001501585"/>
    </source>
</evidence>
<keyword evidence="4" id="KW-1185">Reference proteome</keyword>
<dbReference type="Pfam" id="PF06236">
    <property type="entry name" value="MelC1"/>
    <property type="match status" value="1"/>
</dbReference>
<feature type="region of interest" description="Disordered" evidence="2">
    <location>
        <begin position="29"/>
        <end position="54"/>
    </location>
</feature>
<reference evidence="4" key="1">
    <citation type="journal article" date="2019" name="Int. J. Syst. Evol. Microbiol.">
        <title>The Global Catalogue of Microorganisms (GCM) 10K type strain sequencing project: providing services to taxonomists for standard genome sequencing and annotation.</title>
        <authorList>
            <consortium name="The Broad Institute Genomics Platform"/>
            <consortium name="The Broad Institute Genome Sequencing Center for Infectious Disease"/>
            <person name="Wu L."/>
            <person name="Ma J."/>
        </authorList>
    </citation>
    <scope>NUCLEOTIDE SEQUENCE [LARGE SCALE GENOMIC DNA]</scope>
    <source>
        <strain evidence="4">JCM 15313</strain>
    </source>
</reference>
<evidence type="ECO:0000313" key="3">
    <source>
        <dbReference type="EMBL" id="GAA2011456.1"/>
    </source>
</evidence>
<protein>
    <submittedName>
        <fullName evidence="3">Uncharacterized protein</fullName>
    </submittedName>
</protein>
<comment type="similarity">
    <text evidence="1">Belongs to the melC1 family.</text>
</comment>